<reference evidence="2" key="1">
    <citation type="submission" date="2020-10" db="EMBL/GenBank/DDBJ databases">
        <authorList>
            <person name="Castelo-Branco R."/>
            <person name="Eusebio N."/>
            <person name="Adriana R."/>
            <person name="Vieira A."/>
            <person name="Brugerolle De Fraissinette N."/>
            <person name="Rezende De Castro R."/>
            <person name="Schneider M.P."/>
            <person name="Vasconcelos V."/>
            <person name="Leao P.N."/>
        </authorList>
    </citation>
    <scope>NUCLEOTIDE SEQUENCE</scope>
    <source>
        <strain evidence="2">LEGE 11480</strain>
    </source>
</reference>
<evidence type="ECO:0000256" key="1">
    <source>
        <dbReference type="SAM" id="SignalP"/>
    </source>
</evidence>
<comment type="caution">
    <text evidence="2">The sequence shown here is derived from an EMBL/GenBank/DDBJ whole genome shotgun (WGS) entry which is preliminary data.</text>
</comment>
<feature type="chain" id="PRO_5036713998" evidence="1">
    <location>
        <begin position="24"/>
        <end position="180"/>
    </location>
</feature>
<keyword evidence="1" id="KW-0732">Signal</keyword>
<feature type="signal peptide" evidence="1">
    <location>
        <begin position="1"/>
        <end position="23"/>
    </location>
</feature>
<gene>
    <name evidence="2" type="ORF">IQ266_26595</name>
</gene>
<evidence type="ECO:0000313" key="3">
    <source>
        <dbReference type="Proteomes" id="UP000625316"/>
    </source>
</evidence>
<organism evidence="2 3">
    <name type="scientific">Romeriopsis navalis LEGE 11480</name>
    <dbReference type="NCBI Taxonomy" id="2777977"/>
    <lineage>
        <taxon>Bacteria</taxon>
        <taxon>Bacillati</taxon>
        <taxon>Cyanobacteriota</taxon>
        <taxon>Cyanophyceae</taxon>
        <taxon>Leptolyngbyales</taxon>
        <taxon>Leptolyngbyaceae</taxon>
        <taxon>Romeriopsis</taxon>
        <taxon>Romeriopsis navalis</taxon>
    </lineage>
</organism>
<proteinExistence type="predicted"/>
<dbReference type="NCBIfam" id="NF033465">
    <property type="entry name" value="PTPA-CTERM"/>
    <property type="match status" value="1"/>
</dbReference>
<dbReference type="Proteomes" id="UP000625316">
    <property type="component" value="Unassembled WGS sequence"/>
</dbReference>
<evidence type="ECO:0000313" key="2">
    <source>
        <dbReference type="EMBL" id="MBE9033307.1"/>
    </source>
</evidence>
<dbReference type="EMBL" id="JADEXQ010000176">
    <property type="protein sequence ID" value="MBE9033307.1"/>
    <property type="molecule type" value="Genomic_DNA"/>
</dbReference>
<keyword evidence="3" id="KW-1185">Reference proteome</keyword>
<accession>A0A928VVM2</accession>
<sequence length="180" mass="18305">MLKTKICAAVSLVAASAVISLSAAPGQAASITVNTSEGITYNLQTVEGTYNSLLEQLTAQDWFGNQSLAAELAELSGTQFNQFFALGSTGGPFFAWCGGLGDGTGTCPFGAVATPQQIGAARFLDNNTVAPGFGLGSTTDTTYIIGTGSATAVPTPALLPGLIGIGLDIVRRKRKQKAVA</sequence>
<protein>
    <submittedName>
        <fullName evidence="2">PTPA-CTERM sorting domain-containing protein</fullName>
    </submittedName>
</protein>
<name>A0A928VVM2_9CYAN</name>
<dbReference type="AlphaFoldDB" id="A0A928VVM2"/>